<dbReference type="AlphaFoldDB" id="A0A834W729"/>
<evidence type="ECO:0000256" key="1">
    <source>
        <dbReference type="SAM" id="MobiDB-lite"/>
    </source>
</evidence>
<dbReference type="Proteomes" id="UP000634136">
    <property type="component" value="Unassembled WGS sequence"/>
</dbReference>
<reference evidence="2" key="1">
    <citation type="submission" date="2020-09" db="EMBL/GenBank/DDBJ databases">
        <title>Genome-Enabled Discovery of Anthraquinone Biosynthesis in Senna tora.</title>
        <authorList>
            <person name="Kang S.-H."/>
            <person name="Pandey R.P."/>
            <person name="Lee C.-M."/>
            <person name="Sim J.-S."/>
            <person name="Jeong J.-T."/>
            <person name="Choi B.-S."/>
            <person name="Jung M."/>
            <person name="Ginzburg D."/>
            <person name="Zhao K."/>
            <person name="Won S.Y."/>
            <person name="Oh T.-J."/>
            <person name="Yu Y."/>
            <person name="Kim N.-H."/>
            <person name="Lee O.R."/>
            <person name="Lee T.-H."/>
            <person name="Bashyal P."/>
            <person name="Kim T.-S."/>
            <person name="Lee W.-H."/>
            <person name="Kawkins C."/>
            <person name="Kim C.-K."/>
            <person name="Kim J.S."/>
            <person name="Ahn B.O."/>
            <person name="Rhee S.Y."/>
            <person name="Sohng J.K."/>
        </authorList>
    </citation>
    <scope>NUCLEOTIDE SEQUENCE</scope>
    <source>
        <tissue evidence="2">Leaf</tissue>
    </source>
</reference>
<sequence length="99" mass="10682">MHAYMLNYINHGGGVREVHGGAEGADHRVLPGLAEVLQDLAVVPGGRVEEPVEDRVGGGEDLDRLVVEGFASSFDRSPFTQNEANRRSNSKAHTLEQST</sequence>
<accession>A0A834W729</accession>
<keyword evidence="3" id="KW-1185">Reference proteome</keyword>
<evidence type="ECO:0000313" key="3">
    <source>
        <dbReference type="Proteomes" id="UP000634136"/>
    </source>
</evidence>
<dbReference type="EMBL" id="JAAIUW010000012">
    <property type="protein sequence ID" value="KAF7806479.1"/>
    <property type="molecule type" value="Genomic_DNA"/>
</dbReference>
<proteinExistence type="predicted"/>
<organism evidence="2 3">
    <name type="scientific">Senna tora</name>
    <dbReference type="NCBI Taxonomy" id="362788"/>
    <lineage>
        <taxon>Eukaryota</taxon>
        <taxon>Viridiplantae</taxon>
        <taxon>Streptophyta</taxon>
        <taxon>Embryophyta</taxon>
        <taxon>Tracheophyta</taxon>
        <taxon>Spermatophyta</taxon>
        <taxon>Magnoliopsida</taxon>
        <taxon>eudicotyledons</taxon>
        <taxon>Gunneridae</taxon>
        <taxon>Pentapetalae</taxon>
        <taxon>rosids</taxon>
        <taxon>fabids</taxon>
        <taxon>Fabales</taxon>
        <taxon>Fabaceae</taxon>
        <taxon>Caesalpinioideae</taxon>
        <taxon>Cassia clade</taxon>
        <taxon>Senna</taxon>
    </lineage>
</organism>
<feature type="region of interest" description="Disordered" evidence="1">
    <location>
        <begin position="76"/>
        <end position="99"/>
    </location>
</feature>
<gene>
    <name evidence="2" type="ORF">G2W53_038640</name>
</gene>
<protein>
    <submittedName>
        <fullName evidence="2">Uncharacterized protein</fullName>
    </submittedName>
</protein>
<name>A0A834W729_9FABA</name>
<evidence type="ECO:0000313" key="2">
    <source>
        <dbReference type="EMBL" id="KAF7806479.1"/>
    </source>
</evidence>
<comment type="caution">
    <text evidence="2">The sequence shown here is derived from an EMBL/GenBank/DDBJ whole genome shotgun (WGS) entry which is preliminary data.</text>
</comment>